<proteinExistence type="predicted"/>
<sequence>MKTPICIFSYKRKTELEKTLQSLRHCIDVEQYPIYIFSDNAKSPDEIEDVKEVRDYINELDYLNFKEIFFAHENKGLANSIIDGVSQIISKYGKVIVLEDDLIVAPNFLQFMESALDYYKDHKEVFSISGYSPKLATLENYNKDFYFSPRASSWGWATWKDRWDTVDWEVKTYSKFRHNLFEQWRFTKGGIDLPGMLRDQMVGKINSWAIRWVYQQFLNNQITVYPKISKVRNIGFGQNATHTKKTIRFNTVIDEGDQTEFEFEEFDTFDQVLLKEFRSTFSIWRRFLDRL</sequence>
<accession>A0A2T0WI05</accession>
<organism evidence="1 2">
    <name type="scientific">Mongoliibacter ruber</name>
    <dbReference type="NCBI Taxonomy" id="1750599"/>
    <lineage>
        <taxon>Bacteria</taxon>
        <taxon>Pseudomonadati</taxon>
        <taxon>Bacteroidota</taxon>
        <taxon>Cytophagia</taxon>
        <taxon>Cytophagales</taxon>
        <taxon>Cyclobacteriaceae</taxon>
        <taxon>Mongoliibacter</taxon>
    </lineage>
</organism>
<evidence type="ECO:0000313" key="2">
    <source>
        <dbReference type="Proteomes" id="UP000238157"/>
    </source>
</evidence>
<dbReference type="AlphaFoldDB" id="A0A2T0WI05"/>
<dbReference type="EMBL" id="PVTR01000009">
    <property type="protein sequence ID" value="PRY86351.1"/>
    <property type="molecule type" value="Genomic_DNA"/>
</dbReference>
<dbReference type="InterPro" id="IPR029044">
    <property type="entry name" value="Nucleotide-diphossugar_trans"/>
</dbReference>
<protein>
    <submittedName>
        <fullName evidence="1">GNT-I family protein</fullName>
    </submittedName>
</protein>
<reference evidence="1 2" key="1">
    <citation type="submission" date="2018-03" db="EMBL/GenBank/DDBJ databases">
        <title>Genomic Encyclopedia of Archaeal and Bacterial Type Strains, Phase II (KMG-II): from individual species to whole genera.</title>
        <authorList>
            <person name="Goeker M."/>
        </authorList>
    </citation>
    <scope>NUCLEOTIDE SEQUENCE [LARGE SCALE GENOMIC DNA]</scope>
    <source>
        <strain evidence="1 2">DSM 27929</strain>
    </source>
</reference>
<dbReference type="RefSeq" id="WP_146131439.1">
    <property type="nucleotide sequence ID" value="NZ_PVTR01000009.1"/>
</dbReference>
<dbReference type="Proteomes" id="UP000238157">
    <property type="component" value="Unassembled WGS sequence"/>
</dbReference>
<evidence type="ECO:0000313" key="1">
    <source>
        <dbReference type="EMBL" id="PRY86351.1"/>
    </source>
</evidence>
<dbReference type="Gene3D" id="3.90.550.10">
    <property type="entry name" value="Spore Coat Polysaccharide Biosynthesis Protein SpsA, Chain A"/>
    <property type="match status" value="1"/>
</dbReference>
<gene>
    <name evidence="1" type="ORF">CLW00_109199</name>
</gene>
<dbReference type="SUPFAM" id="SSF53448">
    <property type="entry name" value="Nucleotide-diphospho-sugar transferases"/>
    <property type="match status" value="1"/>
</dbReference>
<name>A0A2T0WI05_9BACT</name>
<keyword evidence="2" id="KW-1185">Reference proteome</keyword>
<dbReference type="OrthoDB" id="9785375at2"/>
<comment type="caution">
    <text evidence="1">The sequence shown here is derived from an EMBL/GenBank/DDBJ whole genome shotgun (WGS) entry which is preliminary data.</text>
</comment>